<dbReference type="Pfam" id="PF10282">
    <property type="entry name" value="Lactonase"/>
    <property type="match status" value="1"/>
</dbReference>
<feature type="chain" id="PRO_5042521999" evidence="2">
    <location>
        <begin position="21"/>
        <end position="396"/>
    </location>
</feature>
<dbReference type="InterPro" id="IPR011048">
    <property type="entry name" value="Haem_d1_sf"/>
</dbReference>
<dbReference type="RefSeq" id="XP_060278183.1">
    <property type="nucleotide sequence ID" value="XM_060429364.1"/>
</dbReference>
<dbReference type="Gene3D" id="2.130.10.10">
    <property type="entry name" value="YVTN repeat-like/Quinoprotein amine dehydrogenase"/>
    <property type="match status" value="1"/>
</dbReference>
<accession>A0AAJ0FIC7</accession>
<keyword evidence="2" id="KW-0732">Signal</keyword>
<proteinExistence type="inferred from homology"/>
<dbReference type="AlphaFoldDB" id="A0AAJ0FIC7"/>
<dbReference type="InterPro" id="IPR019405">
    <property type="entry name" value="Lactonase_7-beta_prop"/>
</dbReference>
<dbReference type="SUPFAM" id="SSF51004">
    <property type="entry name" value="C-terminal (heme d1) domain of cytochrome cd1-nitrite reductase"/>
    <property type="match status" value="1"/>
</dbReference>
<protein>
    <submittedName>
        <fullName evidence="3">Lactonase, 7-bladed beta-propeller-domain-containing protein</fullName>
    </submittedName>
</protein>
<dbReference type="PANTHER" id="PTHR30344:SF1">
    <property type="entry name" value="6-PHOSPHOGLUCONOLACTONASE"/>
    <property type="match status" value="1"/>
</dbReference>
<comment type="caution">
    <text evidence="3">The sequence shown here is derived from an EMBL/GenBank/DDBJ whole genome shotgun (WGS) entry which is preliminary data.</text>
</comment>
<evidence type="ECO:0000256" key="2">
    <source>
        <dbReference type="SAM" id="SignalP"/>
    </source>
</evidence>
<feature type="signal peptide" evidence="2">
    <location>
        <begin position="1"/>
        <end position="20"/>
    </location>
</feature>
<keyword evidence="4" id="KW-1185">Reference proteome</keyword>
<dbReference type="InterPro" id="IPR050282">
    <property type="entry name" value="Cycloisomerase_2"/>
</dbReference>
<dbReference type="GO" id="GO:0017057">
    <property type="term" value="F:6-phosphogluconolactonase activity"/>
    <property type="evidence" value="ECO:0007669"/>
    <property type="project" value="TreeGrafter"/>
</dbReference>
<dbReference type="PANTHER" id="PTHR30344">
    <property type="entry name" value="6-PHOSPHOGLUCONOLACTONASE-RELATED"/>
    <property type="match status" value="1"/>
</dbReference>
<dbReference type="GeneID" id="85312551"/>
<evidence type="ECO:0000313" key="4">
    <source>
        <dbReference type="Proteomes" id="UP001244011"/>
    </source>
</evidence>
<name>A0AAJ0FIC7_9PEZI</name>
<dbReference type="EMBL" id="MU839045">
    <property type="protein sequence ID" value="KAK1761970.1"/>
    <property type="molecule type" value="Genomic_DNA"/>
</dbReference>
<organism evidence="3 4">
    <name type="scientific">Phialemonium atrogriseum</name>
    <dbReference type="NCBI Taxonomy" id="1093897"/>
    <lineage>
        <taxon>Eukaryota</taxon>
        <taxon>Fungi</taxon>
        <taxon>Dikarya</taxon>
        <taxon>Ascomycota</taxon>
        <taxon>Pezizomycotina</taxon>
        <taxon>Sordariomycetes</taxon>
        <taxon>Sordariomycetidae</taxon>
        <taxon>Cephalothecales</taxon>
        <taxon>Cephalothecaceae</taxon>
        <taxon>Phialemonium</taxon>
    </lineage>
</organism>
<gene>
    <name evidence="3" type="ORF">QBC33DRAFT_553076</name>
</gene>
<comment type="similarity">
    <text evidence="1">Belongs to the cycloisomerase 2 family.</text>
</comment>
<evidence type="ECO:0000313" key="3">
    <source>
        <dbReference type="EMBL" id="KAK1761970.1"/>
    </source>
</evidence>
<evidence type="ECO:0000256" key="1">
    <source>
        <dbReference type="ARBA" id="ARBA00005564"/>
    </source>
</evidence>
<dbReference type="Proteomes" id="UP001244011">
    <property type="component" value="Unassembled WGS sequence"/>
</dbReference>
<reference evidence="3" key="1">
    <citation type="submission" date="2023-06" db="EMBL/GenBank/DDBJ databases">
        <title>Genome-scale phylogeny and comparative genomics of the fungal order Sordariales.</title>
        <authorList>
            <consortium name="Lawrence Berkeley National Laboratory"/>
            <person name="Hensen N."/>
            <person name="Bonometti L."/>
            <person name="Westerberg I."/>
            <person name="Brannstrom I.O."/>
            <person name="Guillou S."/>
            <person name="Cros-Aarteil S."/>
            <person name="Calhoun S."/>
            <person name="Haridas S."/>
            <person name="Kuo A."/>
            <person name="Mondo S."/>
            <person name="Pangilinan J."/>
            <person name="Riley R."/>
            <person name="Labutti K."/>
            <person name="Andreopoulos B."/>
            <person name="Lipzen A."/>
            <person name="Chen C."/>
            <person name="Yanf M."/>
            <person name="Daum C."/>
            <person name="Ng V."/>
            <person name="Clum A."/>
            <person name="Steindorff A."/>
            <person name="Ohm R."/>
            <person name="Martin F."/>
            <person name="Silar P."/>
            <person name="Natvig D."/>
            <person name="Lalanne C."/>
            <person name="Gautier V."/>
            <person name="Ament-Velasquez S.L."/>
            <person name="Kruys A."/>
            <person name="Hutchinson M.I."/>
            <person name="Powell A.J."/>
            <person name="Barry K."/>
            <person name="Miller A.N."/>
            <person name="Grigoriev I.V."/>
            <person name="Debuchy R."/>
            <person name="Gladieux P."/>
            <person name="Thoren M.H."/>
            <person name="Johannesson H."/>
        </authorList>
    </citation>
    <scope>NUCLEOTIDE SEQUENCE</scope>
    <source>
        <strain evidence="3">8032-3</strain>
    </source>
</reference>
<sequence>MASIRLSLSAFLCALPSALGANLLVSHYSGNLYSLSLTTSGETGTLAIKQTLKAGGLWPSWLTLDSESGSLYVTDESSWGSPILSQLSVADDGTISPVATARVSGGDLHSTLYGGSDGKGFIAGAEYDPSSISTWKLPLSASSQPTQKLTFTMSGPGPVPSRQNKPHPHSVFPDPTGKFLLSADLGADLIRVFSIDAATGELTSCANVATGPGDGPRHGAWWVPGAGSTGGTTMLYVANELANSVTVWTVGYPAGGNCLELKKTQSLSTYPAGQAAPRDSKAAEVRVAGNSLYAANRNDRSFGPTTDSVATYAIDPATGAVAFVEATSAYTFFPRTFEINRAGDMVAFGGQTSSTVAVVARNTTTGRLGPLIAQLQVGTPGTVNNEDGLSHVIWHE</sequence>
<dbReference type="InterPro" id="IPR015943">
    <property type="entry name" value="WD40/YVTN_repeat-like_dom_sf"/>
</dbReference>